<gene>
    <name evidence="3" type="ORF">SAMN04487911_13816</name>
</gene>
<evidence type="ECO:0000259" key="2">
    <source>
        <dbReference type="Pfam" id="PF00266"/>
    </source>
</evidence>
<name>A0A1M6M866_9FLAO</name>
<dbReference type="OrthoDB" id="9804366at2"/>
<accession>A0A1M6M866</accession>
<sequence>MYQEANNIMVLESRILENHFQQFRPNIIGGSHSFESINGKQELLYADWIASGRLYAPIENIMCTKIGPMVANTHSFSSETGKASTYAYKHARSLIKKHVNANENDVLVTCGTGMTGVLARLQRIMGLRWPDAVKAKISLPENERPVVFITHMEHHSNHVPWMETIADVVILPSDENLLVAPEQLKKELLKYKDRSLKIGSFTACSNVTGIITPYQELAKIMHQHGGVCLVDFAASAPYVKIDMHPADPEAQLDAIFFSPHKFLGGPGTCGVLVFNQELYNTQVPDVPGGGNVKWTNPWGGFAYSDDIETKEDGGTPGFLQVMRTALCIELKEKMDVDKIREREEQLLNDCFTRLLDIPGLYILGCKDQKRIGCVSFGIQNIHYNLIVRLLNDRFGIQVRGGWSCASTYGHHLFSINEDDSKTMTKGIYEQNLTEKPGWVRISLHPVMTDEEVKRICDAIKLVAENIDEWSKPYTYNCVNNEYEYSEGDDQIIGQVKEWFTL</sequence>
<dbReference type="SUPFAM" id="SSF53383">
    <property type="entry name" value="PLP-dependent transferases"/>
    <property type="match status" value="1"/>
</dbReference>
<dbReference type="Pfam" id="PF00266">
    <property type="entry name" value="Aminotran_5"/>
    <property type="match status" value="1"/>
</dbReference>
<reference evidence="3 4" key="1">
    <citation type="submission" date="2016-11" db="EMBL/GenBank/DDBJ databases">
        <authorList>
            <person name="Jaros S."/>
            <person name="Januszkiewicz K."/>
            <person name="Wedrychowicz H."/>
        </authorList>
    </citation>
    <scope>NUCLEOTIDE SEQUENCE [LARGE SCALE GENOMIC DNA]</scope>
    <source>
        <strain evidence="3 4">CGMCC 1.8863</strain>
    </source>
</reference>
<dbReference type="InterPro" id="IPR015424">
    <property type="entry name" value="PyrdxlP-dep_Trfase"/>
</dbReference>
<evidence type="ECO:0000256" key="1">
    <source>
        <dbReference type="ARBA" id="ARBA00022898"/>
    </source>
</evidence>
<keyword evidence="1" id="KW-0663">Pyridoxal phosphate</keyword>
<evidence type="ECO:0000313" key="3">
    <source>
        <dbReference type="EMBL" id="SHJ79675.1"/>
    </source>
</evidence>
<keyword evidence="3" id="KW-0456">Lyase</keyword>
<keyword evidence="4" id="KW-1185">Reference proteome</keyword>
<dbReference type="InterPro" id="IPR015421">
    <property type="entry name" value="PyrdxlP-dep_Trfase_major"/>
</dbReference>
<evidence type="ECO:0000313" key="4">
    <source>
        <dbReference type="Proteomes" id="UP000184231"/>
    </source>
</evidence>
<dbReference type="RefSeq" id="WP_072765811.1">
    <property type="nucleotide sequence ID" value="NZ_FQYX01000038.1"/>
</dbReference>
<dbReference type="STRING" id="558155.SAMN04487911_13816"/>
<dbReference type="PANTHER" id="PTHR43586">
    <property type="entry name" value="CYSTEINE DESULFURASE"/>
    <property type="match status" value="1"/>
</dbReference>
<dbReference type="InterPro" id="IPR000192">
    <property type="entry name" value="Aminotrans_V_dom"/>
</dbReference>
<organism evidence="3 4">
    <name type="scientific">Arenibacter nanhaiticus</name>
    <dbReference type="NCBI Taxonomy" id="558155"/>
    <lineage>
        <taxon>Bacteria</taxon>
        <taxon>Pseudomonadati</taxon>
        <taxon>Bacteroidota</taxon>
        <taxon>Flavobacteriia</taxon>
        <taxon>Flavobacteriales</taxon>
        <taxon>Flavobacteriaceae</taxon>
        <taxon>Arenibacter</taxon>
    </lineage>
</organism>
<protein>
    <submittedName>
        <fullName evidence="3">Selenocysteine lyase/Cysteine desulfurase</fullName>
    </submittedName>
</protein>
<dbReference type="PANTHER" id="PTHR43586:SF8">
    <property type="entry name" value="CYSTEINE DESULFURASE 1, CHLOROPLASTIC"/>
    <property type="match status" value="1"/>
</dbReference>
<dbReference type="Gene3D" id="3.40.640.10">
    <property type="entry name" value="Type I PLP-dependent aspartate aminotransferase-like (Major domain)"/>
    <property type="match status" value="1"/>
</dbReference>
<feature type="domain" description="Aminotransferase class V" evidence="2">
    <location>
        <begin position="69"/>
        <end position="454"/>
    </location>
</feature>
<dbReference type="GO" id="GO:0016829">
    <property type="term" value="F:lyase activity"/>
    <property type="evidence" value="ECO:0007669"/>
    <property type="project" value="UniProtKB-KW"/>
</dbReference>
<dbReference type="EMBL" id="FQYX01000038">
    <property type="protein sequence ID" value="SHJ79675.1"/>
    <property type="molecule type" value="Genomic_DNA"/>
</dbReference>
<dbReference type="InterPro" id="IPR015422">
    <property type="entry name" value="PyrdxlP-dep_Trfase_small"/>
</dbReference>
<dbReference type="Gene3D" id="3.90.1150.10">
    <property type="entry name" value="Aspartate Aminotransferase, domain 1"/>
    <property type="match status" value="1"/>
</dbReference>
<proteinExistence type="predicted"/>
<dbReference type="Proteomes" id="UP000184231">
    <property type="component" value="Unassembled WGS sequence"/>
</dbReference>
<dbReference type="AlphaFoldDB" id="A0A1M6M866"/>